<dbReference type="Gene3D" id="3.40.50.150">
    <property type="entry name" value="Vaccinia Virus protein VP39"/>
    <property type="match status" value="1"/>
</dbReference>
<dbReference type="SUPFAM" id="SSF53335">
    <property type="entry name" value="S-adenosyl-L-methionine-dependent methyltransferases"/>
    <property type="match status" value="1"/>
</dbReference>
<dbReference type="InterPro" id="IPR029063">
    <property type="entry name" value="SAM-dependent_MTases_sf"/>
</dbReference>
<evidence type="ECO:0000313" key="1">
    <source>
        <dbReference type="EMBL" id="MFB2935040.1"/>
    </source>
</evidence>
<sequence>MTTIEAAAKFDPESLDLVMVDAAHDYDSVKADLLNWYSKIKPGRILLCDDYEIEWPGVMRTVKTVGLEVTVIAGSLWMHQKPKEKV</sequence>
<gene>
    <name evidence="1" type="ORF">ACE1B6_07150</name>
</gene>
<keyword evidence="1" id="KW-0489">Methyltransferase</keyword>
<dbReference type="GO" id="GO:0032259">
    <property type="term" value="P:methylation"/>
    <property type="evidence" value="ECO:0007669"/>
    <property type="project" value="UniProtKB-KW"/>
</dbReference>
<organism evidence="1 2">
    <name type="scientific">Floridaenema fluviatile BLCC-F154</name>
    <dbReference type="NCBI Taxonomy" id="3153640"/>
    <lineage>
        <taxon>Bacteria</taxon>
        <taxon>Bacillati</taxon>
        <taxon>Cyanobacteriota</taxon>
        <taxon>Cyanophyceae</taxon>
        <taxon>Oscillatoriophycideae</taxon>
        <taxon>Aerosakkonematales</taxon>
        <taxon>Aerosakkonemataceae</taxon>
        <taxon>Floridanema</taxon>
        <taxon>Floridanema fluviatile</taxon>
    </lineage>
</organism>
<accession>A0ABV4YAX0</accession>
<proteinExistence type="predicted"/>
<dbReference type="Pfam" id="PF13578">
    <property type="entry name" value="Methyltransf_24"/>
    <property type="match status" value="1"/>
</dbReference>
<dbReference type="EC" id="2.1.1.-" evidence="1"/>
<dbReference type="GO" id="GO:0008168">
    <property type="term" value="F:methyltransferase activity"/>
    <property type="evidence" value="ECO:0007669"/>
    <property type="project" value="UniProtKB-KW"/>
</dbReference>
<reference evidence="1 2" key="1">
    <citation type="submission" date="2024-09" db="EMBL/GenBank/DDBJ databases">
        <title>Floridaenema gen nov. (Aerosakkonemataceae, Aerosakkonematales ord. nov., Cyanobacteria) from benthic tropical and subtropical fresh waters, with the description of four new species.</title>
        <authorList>
            <person name="Moretto J.A."/>
            <person name="Berthold D.E."/>
            <person name="Lefler F.W."/>
            <person name="Huang I.-S."/>
            <person name="Laughinghouse H. IV."/>
        </authorList>
    </citation>
    <scope>NUCLEOTIDE SEQUENCE [LARGE SCALE GENOMIC DNA]</scope>
    <source>
        <strain evidence="1 2">BLCC-F154</strain>
    </source>
</reference>
<evidence type="ECO:0000313" key="2">
    <source>
        <dbReference type="Proteomes" id="UP001576776"/>
    </source>
</evidence>
<protein>
    <submittedName>
        <fullName evidence="1">Class I SAM-dependent methyltransferase</fullName>
        <ecNumber evidence="1">2.1.1.-</ecNumber>
    </submittedName>
</protein>
<dbReference type="Proteomes" id="UP001576776">
    <property type="component" value="Unassembled WGS sequence"/>
</dbReference>
<dbReference type="EMBL" id="JBHFNS010000031">
    <property type="protein sequence ID" value="MFB2935040.1"/>
    <property type="molecule type" value="Genomic_DNA"/>
</dbReference>
<comment type="caution">
    <text evidence="1">The sequence shown here is derived from an EMBL/GenBank/DDBJ whole genome shotgun (WGS) entry which is preliminary data.</text>
</comment>
<keyword evidence="2" id="KW-1185">Reference proteome</keyword>
<dbReference type="RefSeq" id="WP_413256562.1">
    <property type="nucleotide sequence ID" value="NZ_JBHFNS010000031.1"/>
</dbReference>
<name>A0ABV4YAX0_9CYAN</name>
<keyword evidence="1" id="KW-0808">Transferase</keyword>